<dbReference type="EMBL" id="CAJMWW010000096">
    <property type="protein sequence ID" value="CAE6442860.1"/>
    <property type="molecule type" value="Genomic_DNA"/>
</dbReference>
<feature type="non-terminal residue" evidence="2">
    <location>
        <position position="1"/>
    </location>
</feature>
<evidence type="ECO:0000256" key="1">
    <source>
        <dbReference type="SAM" id="MobiDB-lite"/>
    </source>
</evidence>
<evidence type="ECO:0000313" key="3">
    <source>
        <dbReference type="Proteomes" id="UP000663841"/>
    </source>
</evidence>
<comment type="caution">
    <text evidence="2">The sequence shown here is derived from an EMBL/GenBank/DDBJ whole genome shotgun (WGS) entry which is preliminary data.</text>
</comment>
<sequence length="225" mass="24559">MNSLEWLVCNVEPGDNRYFHFSGYGQAYEVAFAEGKVTRARPVPQAASETAQPLIWDEQADSSPGLLPPQNQNDSPPHSVILQSSSGAKPTGPIAHYREALLTHWRTPSWAETRPLSTGHDAYNRIDDEVYSSPHICVTINSQTTQELNTVLAKLPKGCTLTMTLEVTMECVQGPDTLHDIKATVFAWSGFSTQPAHAGAFISAFTSAAEGLNGNLSHHEMLQDI</sequence>
<proteinExistence type="predicted"/>
<dbReference type="Proteomes" id="UP000663841">
    <property type="component" value="Unassembled WGS sequence"/>
</dbReference>
<dbReference type="AlphaFoldDB" id="A0A8H3GBT1"/>
<gene>
    <name evidence="2" type="ORF">RDB_LOCUS102087</name>
</gene>
<feature type="compositionally biased region" description="Polar residues" evidence="1">
    <location>
        <begin position="69"/>
        <end position="88"/>
    </location>
</feature>
<reference evidence="2" key="1">
    <citation type="submission" date="2021-01" db="EMBL/GenBank/DDBJ databases">
        <authorList>
            <person name="Kaushik A."/>
        </authorList>
    </citation>
    <scope>NUCLEOTIDE SEQUENCE</scope>
    <source>
        <strain evidence="2">AG3-T5</strain>
    </source>
</reference>
<evidence type="ECO:0000313" key="2">
    <source>
        <dbReference type="EMBL" id="CAE6442860.1"/>
    </source>
</evidence>
<protein>
    <submittedName>
        <fullName evidence="2">Uncharacterized protein</fullName>
    </submittedName>
</protein>
<dbReference type="Gene3D" id="3.40.50.1460">
    <property type="match status" value="1"/>
</dbReference>
<name>A0A8H3GBT1_9AGAM</name>
<organism evidence="2 3">
    <name type="scientific">Rhizoctonia solani</name>
    <dbReference type="NCBI Taxonomy" id="456999"/>
    <lineage>
        <taxon>Eukaryota</taxon>
        <taxon>Fungi</taxon>
        <taxon>Dikarya</taxon>
        <taxon>Basidiomycota</taxon>
        <taxon>Agaricomycotina</taxon>
        <taxon>Agaricomycetes</taxon>
        <taxon>Cantharellales</taxon>
        <taxon>Ceratobasidiaceae</taxon>
        <taxon>Rhizoctonia</taxon>
    </lineage>
</organism>
<accession>A0A8H3GBT1</accession>
<feature type="region of interest" description="Disordered" evidence="1">
    <location>
        <begin position="59"/>
        <end position="90"/>
    </location>
</feature>